<evidence type="ECO:0000313" key="2">
    <source>
        <dbReference type="EMBL" id="KAF7192608.1"/>
    </source>
</evidence>
<dbReference type="PANTHER" id="PTHR31014">
    <property type="entry name" value="MITOCHONDRIAL TRANSLATION SYSTEM COMPONENT PET127-RELATED"/>
    <property type="match status" value="1"/>
</dbReference>
<feature type="compositionally biased region" description="Basic and acidic residues" evidence="1">
    <location>
        <begin position="608"/>
        <end position="617"/>
    </location>
</feature>
<feature type="compositionally biased region" description="Polar residues" evidence="1">
    <location>
        <begin position="62"/>
        <end position="72"/>
    </location>
</feature>
<reference evidence="2" key="1">
    <citation type="submission" date="2020-04" db="EMBL/GenBank/DDBJ databases">
        <title>Draft genome resource of the tomato pathogen Pseudocercospora fuligena.</title>
        <authorList>
            <person name="Zaccaron A."/>
        </authorList>
    </citation>
    <scope>NUCLEOTIDE SEQUENCE</scope>
    <source>
        <strain evidence="2">PF001</strain>
    </source>
</reference>
<accession>A0A8H6RKN3</accession>
<dbReference type="OrthoDB" id="10249045at2759"/>
<feature type="compositionally biased region" description="Polar residues" evidence="1">
    <location>
        <begin position="384"/>
        <end position="399"/>
    </location>
</feature>
<feature type="compositionally biased region" description="Basic and acidic residues" evidence="1">
    <location>
        <begin position="76"/>
        <end position="91"/>
    </location>
</feature>
<keyword evidence="3" id="KW-1185">Reference proteome</keyword>
<name>A0A8H6RKN3_9PEZI</name>
<sequence>MLHRVTKAAHPPAWSNHGYVCLACRRQWQRSQRIQQRWSSELSQNSSNGREASGENWFDTLNDISDNYSSFTPGPEKPKQEKEKKQDEQKPKAASRKASSMADLVNDLSDELVDGNQDGRLAHPASWRPARQAKERAMAEKTGGSSLDMLKDQLQRMSGSAEGKTYSESAANIQEMARKGNRSLNYYISRQAASKPNTSAEATHDPAERAISNDLDDLIASLGVSTEQKAIEQDAQLGGQQEQEAELESTELREPEVVPFPSFKGQGRDFVAGGAVDNVSVPAGKTKQDETATEAVPKVWKAKTSPGLSGLGGRIPDDTPSSAWRSREADRRSRWGDLEDKSSRSSSKRVTFDTLTKADHVSPKKDIPSSRNTAPFGMAPAPKNETSTRPGAVNATESAPQPPSKGHLMNLLSGLKNRLTGPWGLSASKPVSEDAVKPAPDIADETKQDDAAMKPEQPEHSASQALSKLHSELQQQQVEEPSLAPESTLKSTPPPATPAEPSEAVHVPVSEVSERDSEDHKRSSRIFELEANTKQSQLVRKYASDNTSNILYRLPGDQENQRSYATHEVGGDTQLRPRGLNRRQRRLARQSRTRAAAEAKVASSQQHETSDVPQPEKEIEEAEEPQGMSIAEAMRGGKRAGSKRAGIPASVEPPEEIVEAEDQEAGSEVNASEEIHTMELSELAITPLDIPQPPVPYLEYGLDRVLFNPGVYQLKDPSSRVYNFDPYLEKIMPATEFDFNALKEYKTSSQDKALSAIAQKEDKRYIGSTSSMTSTLAHFHYLISNWRPLNHEMISRGFAKDPTKQVTKINKAPNSIFLRWKNGSYAIDADKEYDSPNVLMLLGKSMELLLTLPTDEYEKYRKSDPRQVSEESKTAPEAYQYTTMGDFLMRSQLDAYDPRLPGNGTFDLKTRAVVSVRMRAWDHEDMTGYEIYGLQGRYGSYEREFYDMTRSTMLKYMLQARMGRMNGIFVAYHNVERIFGFQYVPISEMDRVLHGQTDACLGDQEFKASLKMLNDVLDKATAKFPEQSLRIHFETQEPKKTGEDTAITAMHVFAEPMTEDEIDTIQSKSKDKIQEYERTIMGKDADETTPATTSEESIPDDAEEIVEAAGSANVVDEQAAAPKDGQSSSSEQPASDADDEATATIREALDTKTNNPSSESNADSPFLNTIEKEENSDLRPLFYATIICQSEVNGDVPQDRPTKLTKDDKWDIKYLLKEYENSRNAWAKYEDCKARRKFAFDHDAEEEDAGDPESEAKAQKSEQYIRFLKGMSDKGRQIRSKIDELEAGKEIVRVESPLPRHRESVDSLEDYMQWMYREK</sequence>
<gene>
    <name evidence="2" type="ORF">HII31_06070</name>
</gene>
<dbReference type="Proteomes" id="UP000660729">
    <property type="component" value="Unassembled WGS sequence"/>
</dbReference>
<feature type="compositionally biased region" description="Polar residues" evidence="1">
    <location>
        <begin position="532"/>
        <end position="550"/>
    </location>
</feature>
<feature type="region of interest" description="Disordered" evidence="1">
    <location>
        <begin position="1149"/>
        <end position="1168"/>
    </location>
</feature>
<dbReference type="PANTHER" id="PTHR31014:SF0">
    <property type="entry name" value="MITOCHONDRIAL TRANSLATION SYSTEM COMPONENT PET127-RELATED"/>
    <property type="match status" value="1"/>
</dbReference>
<feature type="compositionally biased region" description="Polar residues" evidence="1">
    <location>
        <begin position="1151"/>
        <end position="1167"/>
    </location>
</feature>
<dbReference type="GO" id="GO:0000964">
    <property type="term" value="P:mitochondrial RNA 5'-end processing"/>
    <property type="evidence" value="ECO:0007669"/>
    <property type="project" value="TreeGrafter"/>
</dbReference>
<organism evidence="2 3">
    <name type="scientific">Pseudocercospora fuligena</name>
    <dbReference type="NCBI Taxonomy" id="685502"/>
    <lineage>
        <taxon>Eukaryota</taxon>
        <taxon>Fungi</taxon>
        <taxon>Dikarya</taxon>
        <taxon>Ascomycota</taxon>
        <taxon>Pezizomycotina</taxon>
        <taxon>Dothideomycetes</taxon>
        <taxon>Dothideomycetidae</taxon>
        <taxon>Mycosphaerellales</taxon>
        <taxon>Mycosphaerellaceae</taxon>
        <taxon>Pseudocercospora</taxon>
    </lineage>
</organism>
<dbReference type="InterPro" id="IPR013943">
    <property type="entry name" value="Pet127"/>
</dbReference>
<feature type="region of interest" description="Disordered" evidence="1">
    <location>
        <begin position="39"/>
        <end position="100"/>
    </location>
</feature>
<dbReference type="GO" id="GO:0005740">
    <property type="term" value="C:mitochondrial envelope"/>
    <property type="evidence" value="ECO:0007669"/>
    <property type="project" value="TreeGrafter"/>
</dbReference>
<feature type="compositionally biased region" description="Polar residues" evidence="1">
    <location>
        <begin position="41"/>
        <end position="50"/>
    </location>
</feature>
<feature type="region of interest" description="Disordered" evidence="1">
    <location>
        <begin position="1079"/>
        <end position="1100"/>
    </location>
</feature>
<dbReference type="Pfam" id="PF08634">
    <property type="entry name" value="Pet127"/>
    <property type="match status" value="1"/>
</dbReference>
<feature type="region of interest" description="Disordered" evidence="1">
    <location>
        <begin position="1118"/>
        <end position="1140"/>
    </location>
</feature>
<comment type="caution">
    <text evidence="2">The sequence shown here is derived from an EMBL/GenBank/DDBJ whole genome shotgun (WGS) entry which is preliminary data.</text>
</comment>
<feature type="region of interest" description="Disordered" evidence="1">
    <location>
        <begin position="112"/>
        <end position="143"/>
    </location>
</feature>
<feature type="compositionally biased region" description="Basic residues" evidence="1">
    <location>
        <begin position="579"/>
        <end position="592"/>
    </location>
</feature>
<feature type="compositionally biased region" description="Polar residues" evidence="1">
    <location>
        <begin position="460"/>
        <end position="479"/>
    </location>
</feature>
<feature type="region of interest" description="Disordered" evidence="1">
    <location>
        <begin position="280"/>
        <end position="629"/>
    </location>
</feature>
<feature type="compositionally biased region" description="Basic and acidic residues" evidence="1">
    <location>
        <begin position="325"/>
        <end position="343"/>
    </location>
</feature>
<protein>
    <submittedName>
        <fullName evidence="2">mRNA degradation protein, mitochondrial</fullName>
    </submittedName>
</protein>
<feature type="compositionally biased region" description="Basic and acidic residues" evidence="1">
    <location>
        <begin position="512"/>
        <end position="528"/>
    </location>
</feature>
<evidence type="ECO:0000256" key="1">
    <source>
        <dbReference type="SAM" id="MobiDB-lite"/>
    </source>
</evidence>
<feature type="compositionally biased region" description="Basic and acidic residues" evidence="1">
    <location>
        <begin position="444"/>
        <end position="459"/>
    </location>
</feature>
<proteinExistence type="predicted"/>
<dbReference type="EMBL" id="JABCIY010000117">
    <property type="protein sequence ID" value="KAF7192608.1"/>
    <property type="molecule type" value="Genomic_DNA"/>
</dbReference>
<evidence type="ECO:0000313" key="3">
    <source>
        <dbReference type="Proteomes" id="UP000660729"/>
    </source>
</evidence>
<feature type="compositionally biased region" description="Basic and acidic residues" evidence="1">
    <location>
        <begin position="356"/>
        <end position="368"/>
    </location>
</feature>
<feature type="region of interest" description="Disordered" evidence="1">
    <location>
        <begin position="234"/>
        <end position="265"/>
    </location>
</feature>